<dbReference type="RefSeq" id="WP_407048566.1">
    <property type="nucleotide sequence ID" value="NZ_CP158568.1"/>
</dbReference>
<gene>
    <name evidence="2" type="ORF">ABS361_15395</name>
</gene>
<name>A0AAU7X7A3_9HYPH</name>
<evidence type="ECO:0000259" key="1">
    <source>
        <dbReference type="Pfam" id="PF07811"/>
    </source>
</evidence>
<reference evidence="2" key="1">
    <citation type="submission" date="2024-06" db="EMBL/GenBank/DDBJ databases">
        <title>Methylostella associata gen. nov., sp. nov., a novel Ancalomicrobiaceae-affiliated facultatively methylotrophic bacteria that feed on methanotrophs of the genus Methylococcus.</title>
        <authorList>
            <person name="Saltykova V."/>
            <person name="Danilova O.V."/>
            <person name="Oshkin I.Y."/>
            <person name="Belova S.E."/>
            <person name="Pimenov N.V."/>
            <person name="Dedysh S.N."/>
        </authorList>
    </citation>
    <scope>NUCLEOTIDE SEQUENCE</scope>
    <source>
        <strain evidence="2">S20</strain>
    </source>
</reference>
<evidence type="ECO:0000313" key="2">
    <source>
        <dbReference type="EMBL" id="XBY43465.1"/>
    </source>
</evidence>
<dbReference type="AlphaFoldDB" id="A0AAU7X7A3"/>
<proteinExistence type="predicted"/>
<dbReference type="InterPro" id="IPR012495">
    <property type="entry name" value="TadE-like_dom"/>
</dbReference>
<accession>A0AAU7X7A3</accession>
<dbReference type="KEGG" id="mflg:ABS361_15395"/>
<feature type="domain" description="TadE-like" evidence="1">
    <location>
        <begin position="33"/>
        <end position="71"/>
    </location>
</feature>
<organism evidence="2">
    <name type="scientific">Methyloraptor flagellatus</name>
    <dbReference type="NCBI Taxonomy" id="3162530"/>
    <lineage>
        <taxon>Bacteria</taxon>
        <taxon>Pseudomonadati</taxon>
        <taxon>Pseudomonadota</taxon>
        <taxon>Alphaproteobacteria</taxon>
        <taxon>Hyphomicrobiales</taxon>
        <taxon>Ancalomicrobiaceae</taxon>
        <taxon>Methyloraptor</taxon>
    </lineage>
</organism>
<dbReference type="Pfam" id="PF07811">
    <property type="entry name" value="TadE"/>
    <property type="match status" value="1"/>
</dbReference>
<protein>
    <submittedName>
        <fullName evidence="2">TadE/TadG family type IV pilus assembly protein</fullName>
    </submittedName>
</protein>
<dbReference type="EMBL" id="CP158568">
    <property type="protein sequence ID" value="XBY43465.1"/>
    <property type="molecule type" value="Genomic_DNA"/>
</dbReference>
<sequence>MVSPMREILSAAARPLHSFAHSRLRSFARDRRGVSAVEFAILLPLMLTLLIVGNEVGQAVTIYRKVSHTASTLGDLVAQVATVNSSDMSNIFDASTAIFSPYPASGAIMVVSAVNYTTANGFKVAWSQARNGSAWTKGSTPPVTMPASLAVDGQQMIVARVTFTYTSVFSKMMTDIWGSPSITLNDIAYLRPRVSQTVTCTASGC</sequence>